<dbReference type="KEGG" id="pgr:PGTG_21849"/>
<proteinExistence type="predicted"/>
<evidence type="ECO:0000313" key="2">
    <source>
        <dbReference type="Proteomes" id="UP000008783"/>
    </source>
</evidence>
<dbReference type="VEuPathDB" id="FungiDB:PGTG_21849"/>
<protein>
    <submittedName>
        <fullName evidence="1">Uncharacterized protein</fullName>
    </submittedName>
</protein>
<dbReference type="OrthoDB" id="10491531at2759"/>
<reference evidence="2" key="1">
    <citation type="journal article" date="2011" name="Proc. Natl. Acad. Sci. U.S.A.">
        <title>Obligate biotrophy features unraveled by the genomic analysis of rust fungi.</title>
        <authorList>
            <person name="Duplessis S."/>
            <person name="Cuomo C.A."/>
            <person name="Lin Y.-C."/>
            <person name="Aerts A."/>
            <person name="Tisserant E."/>
            <person name="Veneault-Fourrey C."/>
            <person name="Joly D.L."/>
            <person name="Hacquard S."/>
            <person name="Amselem J."/>
            <person name="Cantarel B.L."/>
            <person name="Chiu R."/>
            <person name="Coutinho P.M."/>
            <person name="Feau N."/>
            <person name="Field M."/>
            <person name="Frey P."/>
            <person name="Gelhaye E."/>
            <person name="Goldberg J."/>
            <person name="Grabherr M.G."/>
            <person name="Kodira C.D."/>
            <person name="Kohler A."/>
            <person name="Kuees U."/>
            <person name="Lindquist E.A."/>
            <person name="Lucas S.M."/>
            <person name="Mago R."/>
            <person name="Mauceli E."/>
            <person name="Morin E."/>
            <person name="Murat C."/>
            <person name="Pangilinan J.L."/>
            <person name="Park R."/>
            <person name="Pearson M."/>
            <person name="Quesneville H."/>
            <person name="Rouhier N."/>
            <person name="Sakthikumar S."/>
            <person name="Salamov A.A."/>
            <person name="Schmutz J."/>
            <person name="Selles B."/>
            <person name="Shapiro H."/>
            <person name="Tanguay P."/>
            <person name="Tuskan G.A."/>
            <person name="Henrissat B."/>
            <person name="Van de Peer Y."/>
            <person name="Rouze P."/>
            <person name="Ellis J.G."/>
            <person name="Dodds P.N."/>
            <person name="Schein J.E."/>
            <person name="Zhong S."/>
            <person name="Hamelin R.C."/>
            <person name="Grigoriev I.V."/>
            <person name="Szabo L.J."/>
            <person name="Martin F."/>
        </authorList>
    </citation>
    <scope>NUCLEOTIDE SEQUENCE [LARGE SCALE GENOMIC DNA]</scope>
    <source>
        <strain evidence="2">CRL 75-36-700-3 / race SCCL</strain>
    </source>
</reference>
<dbReference type="HOGENOM" id="CLU_2198270_0_0_1"/>
<dbReference type="RefSeq" id="XP_003889516.1">
    <property type="nucleotide sequence ID" value="XM_003889467.1"/>
</dbReference>
<dbReference type="AlphaFoldDB" id="H6QSK6"/>
<sequence>MVWHLMQLFTALYQKSNFDSALIDLCVVAFWGLARLAELTYDRKDGLVRYDKLVLTSNVTFTETSNRMGVTAAVILRATKTAGPGGTQLILLTEQPHTLCPSGPSGVA</sequence>
<dbReference type="EMBL" id="DS178295">
    <property type="protein sequence ID" value="EHS63757.1"/>
    <property type="molecule type" value="Genomic_DNA"/>
</dbReference>
<dbReference type="PANTHER" id="PTHR34605:SF3">
    <property type="entry name" value="P CELL-TYPE AGGLUTINATION PROTEIN MAP4-LIKE-RELATED"/>
    <property type="match status" value="1"/>
</dbReference>
<organism evidence="1 2">
    <name type="scientific">Puccinia graminis f. sp. tritici (strain CRL 75-36-700-3 / race SCCL)</name>
    <name type="common">Black stem rust fungus</name>
    <dbReference type="NCBI Taxonomy" id="418459"/>
    <lineage>
        <taxon>Eukaryota</taxon>
        <taxon>Fungi</taxon>
        <taxon>Dikarya</taxon>
        <taxon>Basidiomycota</taxon>
        <taxon>Pucciniomycotina</taxon>
        <taxon>Pucciniomycetes</taxon>
        <taxon>Pucciniales</taxon>
        <taxon>Pucciniaceae</taxon>
        <taxon>Puccinia</taxon>
    </lineage>
</organism>
<dbReference type="Proteomes" id="UP000008783">
    <property type="component" value="Unassembled WGS sequence"/>
</dbReference>
<dbReference type="GeneID" id="13541900"/>
<gene>
    <name evidence="1" type="ORF">PGTG_21849</name>
</gene>
<name>H6QSK6_PUCGT</name>
<dbReference type="InParanoid" id="H6QSK6"/>
<dbReference type="InterPro" id="IPR052925">
    <property type="entry name" value="Phage_Integrase-like_Recomb"/>
</dbReference>
<evidence type="ECO:0000313" key="1">
    <source>
        <dbReference type="EMBL" id="EHS63757.1"/>
    </source>
</evidence>
<keyword evidence="2" id="KW-1185">Reference proteome</keyword>
<dbReference type="PANTHER" id="PTHR34605">
    <property type="entry name" value="PHAGE_INTEGRASE DOMAIN-CONTAINING PROTEIN"/>
    <property type="match status" value="1"/>
</dbReference>
<accession>H6QSK6</accession>